<organism evidence="1 2">
    <name type="scientific">Phycomyces blakesleeanus (strain ATCC 8743b / DSM 1359 / FGSC 10004 / NBRC 33097 / NRRL 1555)</name>
    <dbReference type="NCBI Taxonomy" id="763407"/>
    <lineage>
        <taxon>Eukaryota</taxon>
        <taxon>Fungi</taxon>
        <taxon>Fungi incertae sedis</taxon>
        <taxon>Mucoromycota</taxon>
        <taxon>Mucoromycotina</taxon>
        <taxon>Mucoromycetes</taxon>
        <taxon>Mucorales</taxon>
        <taxon>Phycomycetaceae</taxon>
        <taxon>Phycomyces</taxon>
    </lineage>
</organism>
<dbReference type="GeneID" id="28996755"/>
<dbReference type="RefSeq" id="XP_018291981.1">
    <property type="nucleotide sequence ID" value="XM_018435849.1"/>
</dbReference>
<sequence>MPNICKSDIASAHKYLENFCKECETLYSLDLISPNMHLHLHLQATIHNFGTVYGYWLFSFEQYNSILKNIKINRKTGFELMYTSQFIENISFKKITKHQQKTASTITPYSQFSFSLANFFTATLDISISIKGNEPLPPTAFPLAKKPLSLMPMPECNCLVDYYQVAYNNGMISSCKNGMPSLSFVNERTEILKSINILGQVYKGYNVNGRGFYIQALFEENHTNAYYSYVEEIHYIFVYSFTPTNSPTAPSNHNHEHIFAFVRWFKTISDMRRQPKGIEIYYANFYKLDF</sequence>
<evidence type="ECO:0000313" key="1">
    <source>
        <dbReference type="EMBL" id="OAD73941.1"/>
    </source>
</evidence>
<reference evidence="2" key="1">
    <citation type="submission" date="2015-06" db="EMBL/GenBank/DDBJ databases">
        <title>Expansion of signal transduction pathways in fungi by whole-genome duplication.</title>
        <authorList>
            <consortium name="DOE Joint Genome Institute"/>
            <person name="Corrochano L.M."/>
            <person name="Kuo A."/>
            <person name="Marcet-Houben M."/>
            <person name="Polaino S."/>
            <person name="Salamov A."/>
            <person name="Villalobos J.M."/>
            <person name="Alvarez M.I."/>
            <person name="Avalos J."/>
            <person name="Benito E.P."/>
            <person name="Benoit I."/>
            <person name="Burger G."/>
            <person name="Camino L.P."/>
            <person name="Canovas D."/>
            <person name="Cerda-Olmedo E."/>
            <person name="Cheng J.-F."/>
            <person name="Dominguez A."/>
            <person name="Elias M."/>
            <person name="Eslava A.P."/>
            <person name="Glaser F."/>
            <person name="Grimwood J."/>
            <person name="Gutierrez G."/>
            <person name="Heitman J."/>
            <person name="Henrissat B."/>
            <person name="Iturriaga E.A."/>
            <person name="Lang B.F."/>
            <person name="Lavin J.L."/>
            <person name="Lee S."/>
            <person name="Li W."/>
            <person name="Lindquist E."/>
            <person name="Lopez-Garcia S."/>
            <person name="Luque E.M."/>
            <person name="Marcos A.T."/>
            <person name="Martin J."/>
            <person name="McCluskey K."/>
            <person name="Medina H.R."/>
            <person name="Miralles-Duran A."/>
            <person name="Miyazaki A."/>
            <person name="Munoz-Torres E."/>
            <person name="Oguiza J.A."/>
            <person name="Ohm R."/>
            <person name="Olmedo M."/>
            <person name="Orejas M."/>
            <person name="Ortiz-Castellanos L."/>
            <person name="Pisabarro A.G."/>
            <person name="Rodriguez-Romero J."/>
            <person name="Ruiz-Herrera J."/>
            <person name="Ruiz-Vazquez R."/>
            <person name="Sanz C."/>
            <person name="Schackwitz W."/>
            <person name="Schmutz J."/>
            <person name="Shahriari M."/>
            <person name="Shelest E."/>
            <person name="Silva-Franco F."/>
            <person name="Soanes D."/>
            <person name="Syed K."/>
            <person name="Tagua V.G."/>
            <person name="Talbot N.J."/>
            <person name="Thon M."/>
            <person name="De vries R.P."/>
            <person name="Wiebenga A."/>
            <person name="Yadav J.S."/>
            <person name="Braun E.L."/>
            <person name="Baker S."/>
            <person name="Garre V."/>
            <person name="Horwitz B."/>
            <person name="Torres-Martinez S."/>
            <person name="Idnurm A."/>
            <person name="Herrera-Estrella A."/>
            <person name="Gabaldon T."/>
            <person name="Grigoriev I.V."/>
        </authorList>
    </citation>
    <scope>NUCLEOTIDE SEQUENCE [LARGE SCALE GENOMIC DNA]</scope>
    <source>
        <strain evidence="2">NRRL 1555(-)</strain>
    </source>
</reference>
<dbReference type="AlphaFoldDB" id="A0A163AJQ7"/>
<dbReference type="VEuPathDB" id="FungiDB:PHYBLDRAFT_168363"/>
<keyword evidence="2" id="KW-1185">Reference proteome</keyword>
<proteinExistence type="predicted"/>
<name>A0A163AJQ7_PHYB8</name>
<dbReference type="PANTHER" id="PTHR46579">
    <property type="entry name" value="F5/8 TYPE C DOMAIN-CONTAINING PROTEIN-RELATED"/>
    <property type="match status" value="1"/>
</dbReference>
<dbReference type="Proteomes" id="UP000077315">
    <property type="component" value="Unassembled WGS sequence"/>
</dbReference>
<accession>A0A163AJQ7</accession>
<dbReference type="InParanoid" id="A0A163AJQ7"/>
<dbReference type="PANTHER" id="PTHR46579:SF2">
    <property type="entry name" value="C2H2-TYPE DOMAIN-CONTAINING PROTEIN"/>
    <property type="match status" value="1"/>
</dbReference>
<gene>
    <name evidence="1" type="ORF">PHYBLDRAFT_168363</name>
</gene>
<protein>
    <submittedName>
        <fullName evidence="1">Uncharacterized protein</fullName>
    </submittedName>
</protein>
<evidence type="ECO:0000313" key="2">
    <source>
        <dbReference type="Proteomes" id="UP000077315"/>
    </source>
</evidence>
<dbReference type="EMBL" id="KV440980">
    <property type="protein sequence ID" value="OAD73941.1"/>
    <property type="molecule type" value="Genomic_DNA"/>
</dbReference>